<dbReference type="Proteomes" id="UP000198670">
    <property type="component" value="Unassembled WGS sequence"/>
</dbReference>
<dbReference type="InterPro" id="IPR033985">
    <property type="entry name" value="SusD-like_N"/>
</dbReference>
<evidence type="ECO:0000313" key="9">
    <source>
        <dbReference type="EMBL" id="SFI16765.1"/>
    </source>
</evidence>
<comment type="subcellular location">
    <subcellularLocation>
        <location evidence="1">Cell outer membrane</location>
    </subcellularLocation>
</comment>
<dbReference type="CDD" id="cd08977">
    <property type="entry name" value="SusD"/>
    <property type="match status" value="1"/>
</dbReference>
<dbReference type="EMBL" id="FOQO01000002">
    <property type="protein sequence ID" value="SFI16765.1"/>
    <property type="molecule type" value="Genomic_DNA"/>
</dbReference>
<dbReference type="GO" id="GO:0009279">
    <property type="term" value="C:cell outer membrane"/>
    <property type="evidence" value="ECO:0007669"/>
    <property type="project" value="UniProtKB-SubCell"/>
</dbReference>
<dbReference type="Pfam" id="PF07980">
    <property type="entry name" value="SusD_RagB"/>
    <property type="match status" value="1"/>
</dbReference>
<feature type="domain" description="SusD-like N-terminal" evidence="8">
    <location>
        <begin position="88"/>
        <end position="216"/>
    </location>
</feature>
<evidence type="ECO:0000256" key="3">
    <source>
        <dbReference type="ARBA" id="ARBA00022729"/>
    </source>
</evidence>
<evidence type="ECO:0000256" key="1">
    <source>
        <dbReference type="ARBA" id="ARBA00004442"/>
    </source>
</evidence>
<organism evidence="9 10">
    <name type="scientific">Parapedobacter indicus</name>
    <dbReference type="NCBI Taxonomy" id="1477437"/>
    <lineage>
        <taxon>Bacteria</taxon>
        <taxon>Pseudomonadati</taxon>
        <taxon>Bacteroidota</taxon>
        <taxon>Sphingobacteriia</taxon>
        <taxon>Sphingobacteriales</taxon>
        <taxon>Sphingobacteriaceae</taxon>
        <taxon>Parapedobacter</taxon>
    </lineage>
</organism>
<evidence type="ECO:0000313" key="10">
    <source>
        <dbReference type="Proteomes" id="UP000198670"/>
    </source>
</evidence>
<keyword evidence="4" id="KW-0472">Membrane</keyword>
<evidence type="ECO:0000256" key="4">
    <source>
        <dbReference type="ARBA" id="ARBA00023136"/>
    </source>
</evidence>
<gene>
    <name evidence="9" type="ORF">SAMN05444682_102575</name>
</gene>
<keyword evidence="10" id="KW-1185">Reference proteome</keyword>
<feature type="chain" id="PRO_5011750465" evidence="6">
    <location>
        <begin position="22"/>
        <end position="480"/>
    </location>
</feature>
<dbReference type="SUPFAM" id="SSF48452">
    <property type="entry name" value="TPR-like"/>
    <property type="match status" value="1"/>
</dbReference>
<dbReference type="OrthoDB" id="5694214at2"/>
<comment type="similarity">
    <text evidence="2">Belongs to the SusD family.</text>
</comment>
<dbReference type="Pfam" id="PF14322">
    <property type="entry name" value="SusD-like_3"/>
    <property type="match status" value="1"/>
</dbReference>
<keyword evidence="5" id="KW-0998">Cell outer membrane</keyword>
<dbReference type="InterPro" id="IPR011990">
    <property type="entry name" value="TPR-like_helical_dom_sf"/>
</dbReference>
<keyword evidence="3 6" id="KW-0732">Signal</keyword>
<feature type="domain" description="RagB/SusD" evidence="7">
    <location>
        <begin position="352"/>
        <end position="440"/>
    </location>
</feature>
<dbReference type="AlphaFoldDB" id="A0A1I3FZW7"/>
<dbReference type="Gene3D" id="1.25.40.390">
    <property type="match status" value="1"/>
</dbReference>
<accession>A0A1I3FZW7</accession>
<protein>
    <submittedName>
        <fullName evidence="9">SusD family protein</fullName>
    </submittedName>
</protein>
<proteinExistence type="inferred from homology"/>
<dbReference type="InterPro" id="IPR012944">
    <property type="entry name" value="SusD_RagB_dom"/>
</dbReference>
<reference evidence="9 10" key="1">
    <citation type="submission" date="2016-10" db="EMBL/GenBank/DDBJ databases">
        <authorList>
            <person name="de Groot N.N."/>
        </authorList>
    </citation>
    <scope>NUCLEOTIDE SEQUENCE [LARGE SCALE GENOMIC DNA]</scope>
    <source>
        <strain evidence="9 10">RK1</strain>
    </source>
</reference>
<feature type="signal peptide" evidence="6">
    <location>
        <begin position="1"/>
        <end position="21"/>
    </location>
</feature>
<dbReference type="STRING" id="1477437.SAMN05444682_102575"/>
<name>A0A1I3FZW7_9SPHI</name>
<evidence type="ECO:0000256" key="2">
    <source>
        <dbReference type="ARBA" id="ARBA00006275"/>
    </source>
</evidence>
<evidence type="ECO:0000259" key="8">
    <source>
        <dbReference type="Pfam" id="PF14322"/>
    </source>
</evidence>
<evidence type="ECO:0000256" key="6">
    <source>
        <dbReference type="SAM" id="SignalP"/>
    </source>
</evidence>
<evidence type="ECO:0000259" key="7">
    <source>
        <dbReference type="Pfam" id="PF07980"/>
    </source>
</evidence>
<dbReference type="RefSeq" id="WP_090625729.1">
    <property type="nucleotide sequence ID" value="NZ_FOQO01000002.1"/>
</dbReference>
<evidence type="ECO:0000256" key="5">
    <source>
        <dbReference type="ARBA" id="ARBA00023237"/>
    </source>
</evidence>
<sequence length="480" mass="53790">MKRYIKYTWAGLFLVVAAAHTGCEKMLAEDPKTVLSPGGILTNPDGYEAVAKGMYASFPMYVTFTHELIADIYRAPDAGVEQALPIYNNNPTPSYYNARDAWNGPYGVIKNANFLLEYLPEAPLDDTKRAQLTAEARFLRAYAFFDLVQLFGDVPMPTKVAPSYAELQLPRTPQGEVYNLIVDDLLFAESNLPDVGPQEGRVYKAVATALLARVYLTMAGNPLNLTDYYTQARDKALAVIGDGRFALLDDYTAVFHNEAYTSESIWERQYVPGRGGNGLHNTMCTAEGYRPVLMPTDAFVSSFPNGDRRKTWGIQQNYAAPNGPLRLPFFQKFVDTDLIDRGVGPSQAMVSWSRPIIRLAEMYLIAAEAENEINGPADAYRYINKIRERARLDKGNASHVPDLAGLTKEQFREAVINERNWELHAEGLGWQTMKRTNTFSRIQEARGSSLNVPIGPYNQTWLIPVEEITTNNIPQNPLYQ</sequence>